<evidence type="ECO:0000256" key="1">
    <source>
        <dbReference type="SAM" id="MobiDB-lite"/>
    </source>
</evidence>
<proteinExistence type="predicted"/>
<evidence type="ECO:0000313" key="5">
    <source>
        <dbReference type="Proteomes" id="UP000230233"/>
    </source>
</evidence>
<reference evidence="3" key="2">
    <citation type="journal article" date="2018" name="Science">
        <title>Rapid genome shrinkage in a self-fertile nematode reveals sperm competition proteins.</title>
        <authorList>
            <person name="Yin D."/>
            <person name="Schwarz E.M."/>
            <person name="Thomas C.G."/>
            <person name="Felde R.L."/>
            <person name="Korf I.F."/>
            <person name="Cutter A.D."/>
            <person name="Schartner C.M."/>
            <person name="Ralston E.J."/>
            <person name="Meyer B.J."/>
            <person name="Haag E.S."/>
        </authorList>
    </citation>
    <scope>NUCLEOTIDE SEQUENCE</scope>
    <source>
        <strain evidence="3">JU1422</strain>
    </source>
</reference>
<evidence type="ECO:0000313" key="4">
    <source>
        <dbReference type="EMBL" id="PIC36700.1"/>
    </source>
</evidence>
<feature type="domain" description="MULE transposase" evidence="2">
    <location>
        <begin position="187"/>
        <end position="282"/>
    </location>
</feature>
<dbReference type="PANTHER" id="PTHR47160:SF8">
    <property type="entry name" value="MULE TRANSPOSASE DOMAIN-CONTAINING PROTEIN"/>
    <property type="match status" value="1"/>
</dbReference>
<dbReference type="Pfam" id="PF10551">
    <property type="entry name" value="MULE"/>
    <property type="match status" value="1"/>
</dbReference>
<sequence>MATTPSPKRRQRRQVFLLNNWLMKPIVTLKRTGETLCYCYYRERAPCQASYALDETKKTIRIIEEHSGHEQDMLKFQKVLAQQALRKRANHGTCKDVIDSVRKEFGPDVSMCVGDSNAKRAMVYRARKIKEPEDLELDSGGKIEGKWAVTLDNQKFLQFDGQSSSGHRFLIFASSYCLQILAQSTIVFMDGTFDSVPNGYCQLFTLHVYLNDIVVRPVVYALLPDKMTTTYEDLFVELQKLPELQSWNPLLVICDYEAAIKTAVENKLSNAEILGCLFHLCQAWRRHAEKLKLYNEFRVGSIQQFWRLLRVLPFIEPTKIPHYFSVILATVQTPQQQSYFDFVAYLHKYYVRGTPTKPPRFPPQQWSCSTRIVNSIHRTSNICETWHKCLNEVTRKSRGLGKTKMTDLLSKLQSEDEHTSHDADELSRNPNFKVKKSRHVKNVLKDRRLKKAVENTPTPPGVPLDDLPLLQSFVHATQ</sequence>
<dbReference type="STRING" id="1611254.A0A2G5SNG1"/>
<dbReference type="OrthoDB" id="5854292at2759"/>
<dbReference type="Proteomes" id="UP000230233">
    <property type="component" value="Chromosome X"/>
</dbReference>
<comment type="caution">
    <text evidence="3">The sequence shown here is derived from an EMBL/GenBank/DDBJ whole genome shotgun (WGS) entry which is preliminary data.</text>
</comment>
<feature type="region of interest" description="Disordered" evidence="1">
    <location>
        <begin position="412"/>
        <end position="467"/>
    </location>
</feature>
<evidence type="ECO:0000259" key="2">
    <source>
        <dbReference type="Pfam" id="PF10551"/>
    </source>
</evidence>
<dbReference type="InterPro" id="IPR018289">
    <property type="entry name" value="MULE_transposase_dom"/>
</dbReference>
<protein>
    <recommendedName>
        <fullName evidence="2">MULE transposase domain-containing protein</fullName>
    </recommendedName>
</protein>
<dbReference type="Proteomes" id="UP000230233">
    <property type="component" value="Chromosome IV"/>
</dbReference>
<dbReference type="PANTHER" id="PTHR47160">
    <property type="entry name" value="PUTATIVE-RELATED"/>
    <property type="match status" value="1"/>
</dbReference>
<dbReference type="EMBL" id="PDUG01000006">
    <property type="protein sequence ID" value="PIC16557.1"/>
    <property type="molecule type" value="Genomic_DNA"/>
</dbReference>
<feature type="compositionally biased region" description="Basic and acidic residues" evidence="1">
    <location>
        <begin position="413"/>
        <end position="427"/>
    </location>
</feature>
<feature type="compositionally biased region" description="Basic residues" evidence="1">
    <location>
        <begin position="433"/>
        <end position="450"/>
    </location>
</feature>
<dbReference type="AlphaFoldDB" id="A0A2G5SNG1"/>
<keyword evidence="5" id="KW-1185">Reference proteome</keyword>
<accession>A0A2G5SNG1</accession>
<gene>
    <name evidence="3" type="primary">Cnig_chr_X.g23125</name>
    <name evidence="4" type="synonym">Cnig_chr_IV.g15600</name>
    <name evidence="4" type="ORF">B9Z55_015600</name>
    <name evidence="3" type="ORF">B9Z55_023125</name>
</gene>
<evidence type="ECO:0000313" key="3">
    <source>
        <dbReference type="EMBL" id="PIC16557.1"/>
    </source>
</evidence>
<name>A0A2G5SNG1_9PELO</name>
<reference evidence="5" key="1">
    <citation type="submission" date="2017-10" db="EMBL/GenBank/DDBJ databases">
        <title>Rapid genome shrinkage in a self-fertile nematode reveals novel sperm competition proteins.</title>
        <authorList>
            <person name="Yin D."/>
            <person name="Schwarz E.M."/>
            <person name="Thomas C.G."/>
            <person name="Felde R.L."/>
            <person name="Korf I.F."/>
            <person name="Cutter A.D."/>
            <person name="Schartner C.M."/>
            <person name="Ralston E.J."/>
            <person name="Meyer B.J."/>
            <person name="Haag E.S."/>
        </authorList>
    </citation>
    <scope>NUCLEOTIDE SEQUENCE [LARGE SCALE GENOMIC DNA]</scope>
    <source>
        <strain evidence="5">JU1422</strain>
    </source>
</reference>
<organism evidence="3 5">
    <name type="scientific">Caenorhabditis nigoni</name>
    <dbReference type="NCBI Taxonomy" id="1611254"/>
    <lineage>
        <taxon>Eukaryota</taxon>
        <taxon>Metazoa</taxon>
        <taxon>Ecdysozoa</taxon>
        <taxon>Nematoda</taxon>
        <taxon>Chromadorea</taxon>
        <taxon>Rhabditida</taxon>
        <taxon>Rhabditina</taxon>
        <taxon>Rhabditomorpha</taxon>
        <taxon>Rhabditoidea</taxon>
        <taxon>Rhabditidae</taxon>
        <taxon>Peloderinae</taxon>
        <taxon>Caenorhabditis</taxon>
    </lineage>
</organism>
<dbReference type="EMBL" id="PDUG01000004">
    <property type="protein sequence ID" value="PIC36700.1"/>
    <property type="molecule type" value="Genomic_DNA"/>
</dbReference>